<evidence type="ECO:0000256" key="8">
    <source>
        <dbReference type="ARBA" id="ARBA00023160"/>
    </source>
</evidence>
<comment type="function">
    <text evidence="10">Component of the acetyl coenzyme A carboxylase (ACC) complex. First, biotin carboxylase catalyzes the carboxylation of biotin on its carrier protein (BCCP) and then the CO(2) group is transferred by the carboxyltransferase to acetyl-CoA to form malonyl-CoA.</text>
</comment>
<evidence type="ECO:0000256" key="2">
    <source>
        <dbReference type="ARBA" id="ARBA00022516"/>
    </source>
</evidence>
<evidence type="ECO:0000313" key="14">
    <source>
        <dbReference type="Proteomes" id="UP000711391"/>
    </source>
</evidence>
<organism evidence="13 14">
    <name type="scientific">SAR86 cluster bacterium</name>
    <dbReference type="NCBI Taxonomy" id="2030880"/>
    <lineage>
        <taxon>Bacteria</taxon>
        <taxon>Pseudomonadati</taxon>
        <taxon>Pseudomonadota</taxon>
        <taxon>Gammaproteobacteria</taxon>
        <taxon>SAR86 cluster</taxon>
    </lineage>
</organism>
<keyword evidence="8 10" id="KW-0275">Fatty acid biosynthesis</keyword>
<reference evidence="13" key="1">
    <citation type="submission" date="2020-10" db="EMBL/GenBank/DDBJ databases">
        <title>Microbiome of the Black Sea water column analyzed by genome centric metagenomics.</title>
        <authorList>
            <person name="Cabello-Yeves P.J."/>
            <person name="Callieri C."/>
            <person name="Picazo A."/>
            <person name="Mehrshad M."/>
            <person name="Haro-Moreno J.M."/>
            <person name="Roda-Garcia J."/>
            <person name="Dzembekova N."/>
            <person name="Slabakova V."/>
            <person name="Slabakova N."/>
            <person name="Moncheva S."/>
            <person name="Rodriguez-Valera F."/>
        </authorList>
    </citation>
    <scope>NUCLEOTIDE SEQUENCE</scope>
    <source>
        <strain evidence="13">BS307-5m-G50</strain>
    </source>
</reference>
<comment type="caution">
    <text evidence="13">The sequence shown here is derived from an EMBL/GenBank/DDBJ whole genome shotgun (WGS) entry which is preliminary data.</text>
</comment>
<evidence type="ECO:0000256" key="1">
    <source>
        <dbReference type="ARBA" id="ARBA00004956"/>
    </source>
</evidence>
<keyword evidence="13" id="KW-0436">Ligase</keyword>
<dbReference type="GO" id="GO:0009317">
    <property type="term" value="C:acetyl-CoA carboxylase complex"/>
    <property type="evidence" value="ECO:0007669"/>
    <property type="project" value="InterPro"/>
</dbReference>
<evidence type="ECO:0000256" key="9">
    <source>
        <dbReference type="ARBA" id="ARBA00049152"/>
    </source>
</evidence>
<comment type="similarity">
    <text evidence="10">Belongs to the AccA family.</text>
</comment>
<dbReference type="EMBL" id="JADHQD010000005">
    <property type="protein sequence ID" value="MBL6818040.1"/>
    <property type="molecule type" value="Genomic_DNA"/>
</dbReference>
<comment type="pathway">
    <text evidence="1 10">Lipid metabolism; malonyl-CoA biosynthesis; malonyl-CoA from acetyl-CoA: step 1/1.</text>
</comment>
<keyword evidence="5 10" id="KW-0276">Fatty acid metabolism</keyword>
<dbReference type="GO" id="GO:0006633">
    <property type="term" value="P:fatty acid biosynthetic process"/>
    <property type="evidence" value="ECO:0007669"/>
    <property type="project" value="UniProtKB-KW"/>
</dbReference>
<dbReference type="Proteomes" id="UP000711391">
    <property type="component" value="Unassembled WGS sequence"/>
</dbReference>
<feature type="coiled-coil region" evidence="11">
    <location>
        <begin position="37"/>
        <end position="64"/>
    </location>
</feature>
<dbReference type="GO" id="GO:0005524">
    <property type="term" value="F:ATP binding"/>
    <property type="evidence" value="ECO:0007669"/>
    <property type="project" value="UniProtKB-KW"/>
</dbReference>
<evidence type="ECO:0000256" key="11">
    <source>
        <dbReference type="SAM" id="Coils"/>
    </source>
</evidence>
<keyword evidence="6 10" id="KW-0067">ATP-binding</keyword>
<keyword evidence="10" id="KW-0963">Cytoplasm</keyword>
<proteinExistence type="inferred from homology"/>
<protein>
    <recommendedName>
        <fullName evidence="10">Acetyl-coenzyme A carboxylase carboxyl transferase subunit alpha</fullName>
        <shortName evidence="10">ACCase subunit alpha</shortName>
        <shortName evidence="10">Acetyl-CoA carboxylase carboxyltransferase subunit alpha</shortName>
        <ecNumber evidence="10">2.1.3.15</ecNumber>
    </recommendedName>
</protein>
<dbReference type="PANTHER" id="PTHR42853:SF3">
    <property type="entry name" value="ACETYL-COENZYME A CARBOXYLASE CARBOXYL TRANSFERASE SUBUNIT ALPHA, CHLOROPLASTIC"/>
    <property type="match status" value="1"/>
</dbReference>
<evidence type="ECO:0000256" key="6">
    <source>
        <dbReference type="ARBA" id="ARBA00022840"/>
    </source>
</evidence>
<evidence type="ECO:0000256" key="4">
    <source>
        <dbReference type="ARBA" id="ARBA00022741"/>
    </source>
</evidence>
<keyword evidence="3 10" id="KW-0808">Transferase</keyword>
<keyword evidence="2 10" id="KW-0444">Lipid biosynthesis</keyword>
<dbReference type="Pfam" id="PF03255">
    <property type="entry name" value="ACCA"/>
    <property type="match status" value="1"/>
</dbReference>
<feature type="domain" description="CoA carboxyltransferase C-terminal" evidence="12">
    <location>
        <begin position="52"/>
        <end position="307"/>
    </location>
</feature>
<dbReference type="NCBIfam" id="NF004344">
    <property type="entry name" value="PRK05724.1"/>
    <property type="match status" value="1"/>
</dbReference>
<dbReference type="InterPro" id="IPR029045">
    <property type="entry name" value="ClpP/crotonase-like_dom_sf"/>
</dbReference>
<comment type="catalytic activity">
    <reaction evidence="9 10">
        <text>N(6)-carboxybiotinyl-L-lysyl-[protein] + acetyl-CoA = N(6)-biotinyl-L-lysyl-[protein] + malonyl-CoA</text>
        <dbReference type="Rhea" id="RHEA:54728"/>
        <dbReference type="Rhea" id="RHEA-COMP:10505"/>
        <dbReference type="Rhea" id="RHEA-COMP:10506"/>
        <dbReference type="ChEBI" id="CHEBI:57288"/>
        <dbReference type="ChEBI" id="CHEBI:57384"/>
        <dbReference type="ChEBI" id="CHEBI:83144"/>
        <dbReference type="ChEBI" id="CHEBI:83145"/>
        <dbReference type="EC" id="2.1.3.15"/>
    </reaction>
</comment>
<evidence type="ECO:0000256" key="7">
    <source>
        <dbReference type="ARBA" id="ARBA00023098"/>
    </source>
</evidence>
<dbReference type="InterPro" id="IPR011763">
    <property type="entry name" value="COA_CT_C"/>
</dbReference>
<keyword evidence="4 10" id="KW-0547">Nucleotide-binding</keyword>
<comment type="subunit">
    <text evidence="10">Acetyl-CoA carboxylase is a heterohexamer composed of biotin carboxyl carrier protein (AccB), biotin carboxylase (AccC) and two subunits each of ACCase subunit alpha (AccA) and ACCase subunit beta (AccD).</text>
</comment>
<dbReference type="HAMAP" id="MF_00823">
    <property type="entry name" value="AcetylCoA_CT_alpha"/>
    <property type="match status" value="1"/>
</dbReference>
<evidence type="ECO:0000313" key="13">
    <source>
        <dbReference type="EMBL" id="MBL6818040.1"/>
    </source>
</evidence>
<dbReference type="PRINTS" id="PR01069">
    <property type="entry name" value="ACCCTRFRASEA"/>
</dbReference>
<accession>A0A937I4Q1</accession>
<evidence type="ECO:0000256" key="5">
    <source>
        <dbReference type="ARBA" id="ARBA00022832"/>
    </source>
</evidence>
<dbReference type="SUPFAM" id="SSF52096">
    <property type="entry name" value="ClpP/crotonase"/>
    <property type="match status" value="1"/>
</dbReference>
<dbReference type="NCBIfam" id="TIGR00513">
    <property type="entry name" value="accA"/>
    <property type="match status" value="1"/>
</dbReference>
<dbReference type="EC" id="2.1.3.15" evidence="10"/>
<dbReference type="PROSITE" id="PS50989">
    <property type="entry name" value="COA_CT_CTER"/>
    <property type="match status" value="1"/>
</dbReference>
<evidence type="ECO:0000259" key="12">
    <source>
        <dbReference type="PROSITE" id="PS50989"/>
    </source>
</evidence>
<evidence type="ECO:0000256" key="10">
    <source>
        <dbReference type="HAMAP-Rule" id="MF_00823"/>
    </source>
</evidence>
<dbReference type="GO" id="GO:0003989">
    <property type="term" value="F:acetyl-CoA carboxylase activity"/>
    <property type="evidence" value="ECO:0007669"/>
    <property type="project" value="InterPro"/>
</dbReference>
<name>A0A937I4Q1_9GAMM</name>
<dbReference type="InterPro" id="IPR001095">
    <property type="entry name" value="Acetyl_CoA_COase_a_su"/>
</dbReference>
<keyword evidence="7 10" id="KW-0443">Lipid metabolism</keyword>
<dbReference type="AlphaFoldDB" id="A0A937I4Q1"/>
<gene>
    <name evidence="10" type="primary">accA</name>
    <name evidence="13" type="ORF">ISQ64_01390</name>
</gene>
<comment type="subcellular location">
    <subcellularLocation>
        <location evidence="10">Cytoplasm</location>
    </subcellularLocation>
</comment>
<evidence type="ECO:0000256" key="3">
    <source>
        <dbReference type="ARBA" id="ARBA00022679"/>
    </source>
</evidence>
<dbReference type="Gene3D" id="3.90.226.10">
    <property type="entry name" value="2-enoyl-CoA Hydratase, Chain A, domain 1"/>
    <property type="match status" value="1"/>
</dbReference>
<dbReference type="PANTHER" id="PTHR42853">
    <property type="entry name" value="ACETYL-COENZYME A CARBOXYLASE CARBOXYL TRANSFERASE SUBUNIT ALPHA"/>
    <property type="match status" value="1"/>
</dbReference>
<keyword evidence="11" id="KW-0175">Coiled coil</keyword>
<dbReference type="NCBIfam" id="NF041504">
    <property type="entry name" value="AccA_sub"/>
    <property type="match status" value="1"/>
</dbReference>
<dbReference type="GO" id="GO:0016743">
    <property type="term" value="F:carboxyl- or carbamoyltransferase activity"/>
    <property type="evidence" value="ECO:0007669"/>
    <property type="project" value="UniProtKB-UniRule"/>
</dbReference>
<sequence length="329" mass="36935">MPSQEINPDNIPEILEDYKFLDFEKTIQDISEKITALRNSEIDSPELNNQINSLRKERDAETKKIYSKLSIWQTVQVARHPQRPHTLDFIDRIFDDFDEMHGDRQFGDDASIVGGIAYLENIPVMIIGHEKGRDTDEKVRRNFGMPQPEGYRKAKRLMEFAEQFSMPVITFIDTAGAYPGIEGEERGQSEAIARNLAVMSELKTPIIVVVSGEGGSGGALAISVGDHIAMLQYATYSVASPEACASIIWRTAEKAPDAAEAMKVSANELKKLKIVDEIIFEPLGGAHRDYDATSQSIKDSLIKNLYSLNQISTEELLERRYKRLLEIGI</sequence>
<dbReference type="GO" id="GO:2001295">
    <property type="term" value="P:malonyl-CoA biosynthetic process"/>
    <property type="evidence" value="ECO:0007669"/>
    <property type="project" value="UniProtKB-UniRule"/>
</dbReference>